<accession>A0A7V8GK56</accession>
<protein>
    <submittedName>
        <fullName evidence="3">Cysteine hydrolase</fullName>
    </submittedName>
</protein>
<name>A0A7V8GK56_9GAMM</name>
<comment type="caution">
    <text evidence="3">The sequence shown here is derived from an EMBL/GenBank/DDBJ whole genome shotgun (WGS) entry which is preliminary data.</text>
</comment>
<sequence length="204" mass="21796">MPRRALLVIDVQNEYFDGVMPIAHPPVAQSLPRIVDAMEAARAAGIPVVAVRHGTVEGAPAFAPGSHGWQLHPQVERQACDLRLDKRQASALAGTGLDDWLRARGIDTLVLAGYMTHNCLLATALDASQRGLSVEVLADAAGSPAYANAAGRAGAEELHRVALVVLHSNFAAVTDAEGWKRAVRNDRRLVPDDVVRSHLRSRAA</sequence>
<dbReference type="PANTHER" id="PTHR43540:SF6">
    <property type="entry name" value="ISOCHORISMATASE-LIKE DOMAIN-CONTAINING PROTEIN"/>
    <property type="match status" value="1"/>
</dbReference>
<dbReference type="InterPro" id="IPR000868">
    <property type="entry name" value="Isochorismatase-like_dom"/>
</dbReference>
<feature type="domain" description="Isochorismatase-like" evidence="2">
    <location>
        <begin position="5"/>
        <end position="177"/>
    </location>
</feature>
<organism evidence="3 4">
    <name type="scientific">Pseudoxanthomonas broegbernensis</name>
    <dbReference type="NCBI Taxonomy" id="83619"/>
    <lineage>
        <taxon>Bacteria</taxon>
        <taxon>Pseudomonadati</taxon>
        <taxon>Pseudomonadota</taxon>
        <taxon>Gammaproteobacteria</taxon>
        <taxon>Lysobacterales</taxon>
        <taxon>Lysobacteraceae</taxon>
        <taxon>Pseudoxanthomonas</taxon>
    </lineage>
</organism>
<dbReference type="EMBL" id="MWIP01000023">
    <property type="protein sequence ID" value="KAF1684756.1"/>
    <property type="molecule type" value="Genomic_DNA"/>
</dbReference>
<dbReference type="CDD" id="cd01014">
    <property type="entry name" value="nicotinamidase_related"/>
    <property type="match status" value="1"/>
</dbReference>
<dbReference type="PANTHER" id="PTHR43540">
    <property type="entry name" value="PEROXYUREIDOACRYLATE/UREIDOACRYLATE AMIDOHYDROLASE-RELATED"/>
    <property type="match status" value="1"/>
</dbReference>
<dbReference type="Proteomes" id="UP000462066">
    <property type="component" value="Unassembled WGS sequence"/>
</dbReference>
<evidence type="ECO:0000256" key="1">
    <source>
        <dbReference type="ARBA" id="ARBA00022801"/>
    </source>
</evidence>
<dbReference type="AlphaFoldDB" id="A0A7V8GK56"/>
<dbReference type="Pfam" id="PF00857">
    <property type="entry name" value="Isochorismatase"/>
    <property type="match status" value="1"/>
</dbReference>
<keyword evidence="1 3" id="KW-0378">Hydrolase</keyword>
<dbReference type="InterPro" id="IPR036380">
    <property type="entry name" value="Isochorismatase-like_sf"/>
</dbReference>
<dbReference type="RefSeq" id="WP_162312214.1">
    <property type="nucleotide sequence ID" value="NZ_JACHGU010000002.1"/>
</dbReference>
<dbReference type="SUPFAM" id="SSF52499">
    <property type="entry name" value="Isochorismatase-like hydrolases"/>
    <property type="match status" value="1"/>
</dbReference>
<proteinExistence type="predicted"/>
<dbReference type="InterPro" id="IPR050272">
    <property type="entry name" value="Isochorismatase-like_hydrls"/>
</dbReference>
<dbReference type="GO" id="GO:0016787">
    <property type="term" value="F:hydrolase activity"/>
    <property type="evidence" value="ECO:0007669"/>
    <property type="project" value="UniProtKB-KW"/>
</dbReference>
<reference evidence="3 4" key="1">
    <citation type="submission" date="2017-10" db="EMBL/GenBank/DDBJ databases">
        <title>Whole genome sequencing of Pseudoxanthomonas broegbernensis DSM 12573(T).</title>
        <authorList>
            <person name="Kumar S."/>
            <person name="Bansal K."/>
            <person name="Kaur A."/>
            <person name="Patil P."/>
            <person name="Sharma S."/>
            <person name="Patil P.B."/>
        </authorList>
    </citation>
    <scope>NUCLEOTIDE SEQUENCE [LARGE SCALE GENOMIC DNA]</scope>
    <source>
        <strain evidence="3 4">DSM 12573</strain>
    </source>
</reference>
<evidence type="ECO:0000313" key="3">
    <source>
        <dbReference type="EMBL" id="KAF1684756.1"/>
    </source>
</evidence>
<evidence type="ECO:0000259" key="2">
    <source>
        <dbReference type="Pfam" id="PF00857"/>
    </source>
</evidence>
<dbReference type="Gene3D" id="3.40.50.850">
    <property type="entry name" value="Isochorismatase-like"/>
    <property type="match status" value="1"/>
</dbReference>
<evidence type="ECO:0000313" key="4">
    <source>
        <dbReference type="Proteomes" id="UP000462066"/>
    </source>
</evidence>
<gene>
    <name evidence="3" type="ORF">B1992_14420</name>
</gene>
<keyword evidence="4" id="KW-1185">Reference proteome</keyword>